<evidence type="ECO:0000256" key="17">
    <source>
        <dbReference type="ARBA" id="ARBA00049453"/>
    </source>
</evidence>
<dbReference type="EC" id="2.4.1.173" evidence="4"/>
<dbReference type="PANTHER" id="PTHR48050:SF25">
    <property type="entry name" value="STEROL 3-BETA-GLUCOSYLTRANSFERASE"/>
    <property type="match status" value="1"/>
</dbReference>
<evidence type="ECO:0000256" key="9">
    <source>
        <dbReference type="ARBA" id="ARBA00022679"/>
    </source>
</evidence>
<reference evidence="20 21" key="1">
    <citation type="journal article" date="2020" name="ISME J.">
        <title>Uncovering the hidden diversity of litter-decomposition mechanisms in mushroom-forming fungi.</title>
        <authorList>
            <person name="Floudas D."/>
            <person name="Bentzer J."/>
            <person name="Ahren D."/>
            <person name="Johansson T."/>
            <person name="Persson P."/>
            <person name="Tunlid A."/>
        </authorList>
    </citation>
    <scope>NUCLEOTIDE SEQUENCE [LARGE SCALE GENOMIC DNA]</scope>
    <source>
        <strain evidence="20 21">CBS 291.85</strain>
    </source>
</reference>
<dbReference type="InterPro" id="IPR002213">
    <property type="entry name" value="UDP_glucos_trans"/>
</dbReference>
<accession>A0A8H5H1X0</accession>
<dbReference type="FunFam" id="3.40.50.2000:FF:000029">
    <property type="entry name" value="Sterol 3-beta-glucosyltransferase"/>
    <property type="match status" value="1"/>
</dbReference>
<keyword evidence="10" id="KW-0443">Lipid metabolism</keyword>
<dbReference type="InterPro" id="IPR004276">
    <property type="entry name" value="GlycoTrans_28_N"/>
</dbReference>
<evidence type="ECO:0000256" key="1">
    <source>
        <dbReference type="ARBA" id="ARBA00004170"/>
    </source>
</evidence>
<evidence type="ECO:0000256" key="2">
    <source>
        <dbReference type="ARBA" id="ARBA00004496"/>
    </source>
</evidence>
<feature type="compositionally biased region" description="Polar residues" evidence="18">
    <location>
        <begin position="1427"/>
        <end position="1436"/>
    </location>
</feature>
<feature type="compositionally biased region" description="Low complexity" evidence="18">
    <location>
        <begin position="48"/>
        <end position="80"/>
    </location>
</feature>
<dbReference type="CDD" id="cd03784">
    <property type="entry name" value="GT1_Gtf-like"/>
    <property type="match status" value="1"/>
</dbReference>
<dbReference type="FunFam" id="2.30.29.30:FF:000391">
    <property type="entry name" value="Sterol 3-beta-glucosyltransferase"/>
    <property type="match status" value="1"/>
</dbReference>
<keyword evidence="7" id="KW-0444">Lipid biosynthesis</keyword>
<evidence type="ECO:0000256" key="11">
    <source>
        <dbReference type="ARBA" id="ARBA00023011"/>
    </source>
</evidence>
<dbReference type="PROSITE" id="PS50003">
    <property type="entry name" value="PH_DOMAIN"/>
    <property type="match status" value="1"/>
</dbReference>
<feature type="domain" description="PH" evidence="19">
    <location>
        <begin position="366"/>
        <end position="458"/>
    </location>
</feature>
<keyword evidence="8" id="KW-0328">Glycosyltransferase</keyword>
<keyword evidence="11" id="KW-0756">Sterol biosynthesis</keyword>
<dbReference type="FunFam" id="3.40.50.2000:FF:000009">
    <property type="entry name" value="Sterol 3-beta-glucosyltransferase UGT80A2"/>
    <property type="match status" value="1"/>
</dbReference>
<evidence type="ECO:0000256" key="15">
    <source>
        <dbReference type="ARBA" id="ARBA00029843"/>
    </source>
</evidence>
<evidence type="ECO:0000256" key="7">
    <source>
        <dbReference type="ARBA" id="ARBA00022516"/>
    </source>
</evidence>
<name>A0A8H5H1X0_9AGAR</name>
<sequence length="1510" mass="165358">MPQNLQPMLHDPMAAPAIDTDPATLGLEDSNELSPVKRLSNAVAGLGRSRSPKLSSSSSSSSTPATPSPTSSPRRIFSISRKGKRKSDKLAEDNSTASPSRPMPPSDNDDSPFITPPSPPLMPVRPPLGSFDGSMRAGTQTLIQALQALPWTTDPDHDDDIVNHGLTPTTDDSDEDEASVQPLASSIHTIYRPLARSRRMSTSGQRSHSRLPVPYIGESEEPEEKGRAPSSSDIDEAPTSDSEPEDSEDFEETTPRPPDPPKPAHIERAAAATQVSKLAFNMSRTGSMATVRLARRAKLASKLTEVFELEGIEEVTAGTVIILHLNSPCSLSKQNSLAGFFVQSGYMYLTNSYLCFFAHMPAREDQVLKSGSLNKKAQRTKRWIKHWFVLKNDALSWYQSSSDPYFPHGIVDLRYAISCDPAGEKGFRLRTNAKTVLLSADSVPSREEWVKAIRKVIFKAQNMGDSVKIAIPYSAILDVDKSSAMDFSETIEVKVYDKEASDQYSVDSFFFAYFHDLPAALDQIRDAVRSNRMEGVSGSAHTVLDTTTLRNQLTHTTSAASGLSAASSNLTGTPERPSSSLSSFRISSLLRPFSESRSTSNTVALTSEPESMYGTEPAPEEFTHIAKRKDSSFVPVATSGPSTPQNQEDDELITPIATQTDSNIITPKTVTPLSSSQAMSDHTYPPSTDPPPLTHRESVASGHTASSGGTAAAGSWMSVPGWLKPPRPRLFGSSGTEAVRVTPPGGTVREMYSSPNSRPTPTSAGSAMSRWTGDLTFSVLEAPQSAIDEDIVEKFRAAFAYDDKETLIGYFPGYIFRLLPVFGRLYISVNHFCFKSTGPLAPRTRMTLPIRDILSVEKSKGTRFGHHGLIIIVKGHEELFFEFGAEDKRDAFARLLESQMEDVMKRLAEGSVPTQGQRDALILEEESLSPNSIDASESFPSPENMTDSLPAVMFTSVSSTFLTFKPAKSLHFTMLTIGSRGDVQPYIALAKGLMADGHRVRIATHGEFKEWIESHGIEYGYVGGDPAELMRICVENGTFTVSFLKEGLQKFRGWLDDLLKTSWEACQGTDVLIESPSAMGGYHIAEALAIPYYRAFTMTWTRTRAYPHAFAVPERKMGGSYNYMSYVMFDQVFWRAISGQINRWRRNLLHLGSTSLDRMEPHKIPFLYNFSPHIVPPPLDWPEWIRVTGYWFLDSADVSSRKWTPPPDLVQFIDSAHQQGKKVVYIGFGSIVVSDPKAMTRCVIDAIVKSGVYAILSKGWSDRLHVKVSEASETEEPIPKQIYPVASIPHDWLFERIDAVCHHGGAGTTGASLRAGRPTIIKPFFGDQFFWADRVEALGVGSGVRKLTVDSLADALIVATTDRKQIERARLLGEQIRAEDGVATAIESIYRDLEYAKSLIKRSVHDTTDDEAGDNEHGTIRARKSSDPPSGTSSAGSVRGAPSEDWSVISEQDREDGRRSSVGSSHSSGQAGPSTTERSTKRTSIAAAMLSVLPDALVSSAPRKRTSSST</sequence>
<dbReference type="GO" id="GO:0016906">
    <property type="term" value="F:sterol 3-beta-glucosyltransferase activity"/>
    <property type="evidence" value="ECO:0007669"/>
    <property type="project" value="UniProtKB-EC"/>
</dbReference>
<dbReference type="Gene3D" id="2.30.29.30">
    <property type="entry name" value="Pleckstrin-homology domain (PH domain)/Phosphotyrosine-binding domain (PTB)"/>
    <property type="match status" value="2"/>
</dbReference>
<feature type="compositionally biased region" description="Pro residues" evidence="18">
    <location>
        <begin position="114"/>
        <end position="126"/>
    </location>
</feature>
<feature type="region of interest" description="Disordered" evidence="18">
    <location>
        <begin position="560"/>
        <end position="581"/>
    </location>
</feature>
<comment type="caution">
    <text evidence="20">The sequence shown here is derived from an EMBL/GenBank/DDBJ whole genome shotgun (WGS) entry which is preliminary data.</text>
</comment>
<evidence type="ECO:0000256" key="14">
    <source>
        <dbReference type="ARBA" id="ARBA00023221"/>
    </source>
</evidence>
<dbReference type="Gene3D" id="3.40.50.2000">
    <property type="entry name" value="Glycogen Phosphorylase B"/>
    <property type="match status" value="2"/>
</dbReference>
<dbReference type="Pfam" id="PF00169">
    <property type="entry name" value="PH"/>
    <property type="match status" value="1"/>
</dbReference>
<keyword evidence="13" id="KW-1207">Sterol metabolism</keyword>
<proteinExistence type="inferred from homology"/>
<evidence type="ECO:0000256" key="10">
    <source>
        <dbReference type="ARBA" id="ARBA00022955"/>
    </source>
</evidence>
<evidence type="ECO:0000313" key="20">
    <source>
        <dbReference type="EMBL" id="KAF5375193.1"/>
    </source>
</evidence>
<keyword evidence="10" id="KW-0752">Steroid biosynthesis</keyword>
<evidence type="ECO:0000256" key="18">
    <source>
        <dbReference type="SAM" id="MobiDB-lite"/>
    </source>
</evidence>
<dbReference type="GO" id="GO:0005975">
    <property type="term" value="P:carbohydrate metabolic process"/>
    <property type="evidence" value="ECO:0007669"/>
    <property type="project" value="InterPro"/>
</dbReference>
<gene>
    <name evidence="20" type="ORF">D9758_000025</name>
</gene>
<dbReference type="SUPFAM" id="SSF53756">
    <property type="entry name" value="UDP-Glycosyltransferase/glycogen phosphorylase"/>
    <property type="match status" value="1"/>
</dbReference>
<evidence type="ECO:0000256" key="12">
    <source>
        <dbReference type="ARBA" id="ARBA00023136"/>
    </source>
</evidence>
<dbReference type="InterPro" id="IPR050426">
    <property type="entry name" value="Glycosyltransferase_28"/>
</dbReference>
<dbReference type="InterPro" id="IPR010610">
    <property type="entry name" value="EryCIII-like_C"/>
</dbReference>
<feature type="region of interest" description="Disordered" evidence="18">
    <location>
        <begin position="1"/>
        <end position="135"/>
    </location>
</feature>
<evidence type="ECO:0000256" key="4">
    <source>
        <dbReference type="ARBA" id="ARBA00012650"/>
    </source>
</evidence>
<dbReference type="SMART" id="SM00568">
    <property type="entry name" value="GRAM"/>
    <property type="match status" value="1"/>
</dbReference>
<dbReference type="Pfam" id="PF06722">
    <property type="entry name" value="EryCIII-like_C"/>
    <property type="match status" value="1"/>
</dbReference>
<keyword evidence="12" id="KW-0472">Membrane</keyword>
<dbReference type="OrthoDB" id="10261837at2759"/>
<dbReference type="PANTHER" id="PTHR48050">
    <property type="entry name" value="STEROL 3-BETA-GLUCOSYLTRANSFERASE"/>
    <property type="match status" value="1"/>
</dbReference>
<dbReference type="SMART" id="SM00233">
    <property type="entry name" value="PH"/>
    <property type="match status" value="1"/>
</dbReference>
<comment type="similarity">
    <text evidence="3">Belongs to the glycosyltransferase 28 family.</text>
</comment>
<dbReference type="InterPro" id="IPR048065">
    <property type="entry name" value="ATG26_PH_GRAM2"/>
</dbReference>
<feature type="compositionally biased region" description="Low complexity" evidence="18">
    <location>
        <begin position="1460"/>
        <end position="1469"/>
    </location>
</feature>
<evidence type="ECO:0000256" key="13">
    <source>
        <dbReference type="ARBA" id="ARBA00023166"/>
    </source>
</evidence>
<feature type="compositionally biased region" description="Low complexity" evidence="18">
    <location>
        <begin position="700"/>
        <end position="715"/>
    </location>
</feature>
<evidence type="ECO:0000256" key="5">
    <source>
        <dbReference type="ARBA" id="ARBA00017894"/>
    </source>
</evidence>
<feature type="compositionally biased region" description="Polar residues" evidence="18">
    <location>
        <begin position="753"/>
        <end position="766"/>
    </location>
</feature>
<keyword evidence="6" id="KW-0963">Cytoplasm</keyword>
<dbReference type="Pfam" id="PF03033">
    <property type="entry name" value="Glyco_transf_28"/>
    <property type="match status" value="1"/>
</dbReference>
<dbReference type="CDD" id="cd13216">
    <property type="entry name" value="PH-GRAM2_AGT26"/>
    <property type="match status" value="1"/>
</dbReference>
<dbReference type="InterPro" id="IPR048066">
    <property type="entry name" value="ATG26_PH_GRAM1"/>
</dbReference>
<dbReference type="InterPro" id="IPR011993">
    <property type="entry name" value="PH-like_dom_sf"/>
</dbReference>
<feature type="compositionally biased region" description="Polar residues" evidence="18">
    <location>
        <begin position="666"/>
        <end position="680"/>
    </location>
</feature>
<evidence type="ECO:0000256" key="8">
    <source>
        <dbReference type="ARBA" id="ARBA00022676"/>
    </source>
</evidence>
<dbReference type="GO" id="GO:0016126">
    <property type="term" value="P:sterol biosynthetic process"/>
    <property type="evidence" value="ECO:0007669"/>
    <property type="project" value="UniProtKB-KW"/>
</dbReference>
<evidence type="ECO:0000313" key="21">
    <source>
        <dbReference type="Proteomes" id="UP000559256"/>
    </source>
</evidence>
<keyword evidence="9" id="KW-0808">Transferase</keyword>
<keyword evidence="14" id="KW-0753">Steroid metabolism</keyword>
<protein>
    <recommendedName>
        <fullName evidence="5">Sterol 3-beta-glucosyltransferase</fullName>
        <ecNumber evidence="4">2.4.1.173</ecNumber>
    </recommendedName>
    <alternativeName>
        <fullName evidence="15">Autophagy-related protein 26</fullName>
    </alternativeName>
</protein>
<organism evidence="20 21">
    <name type="scientific">Tetrapyrgos nigripes</name>
    <dbReference type="NCBI Taxonomy" id="182062"/>
    <lineage>
        <taxon>Eukaryota</taxon>
        <taxon>Fungi</taxon>
        <taxon>Dikarya</taxon>
        <taxon>Basidiomycota</taxon>
        <taxon>Agaricomycotina</taxon>
        <taxon>Agaricomycetes</taxon>
        <taxon>Agaricomycetidae</taxon>
        <taxon>Agaricales</taxon>
        <taxon>Marasmiineae</taxon>
        <taxon>Marasmiaceae</taxon>
        <taxon>Tetrapyrgos</taxon>
    </lineage>
</organism>
<evidence type="ECO:0000256" key="6">
    <source>
        <dbReference type="ARBA" id="ARBA00022490"/>
    </source>
</evidence>
<feature type="compositionally biased region" description="Acidic residues" evidence="18">
    <location>
        <begin position="233"/>
        <end position="252"/>
    </location>
</feature>
<evidence type="ECO:0000259" key="19">
    <source>
        <dbReference type="PROSITE" id="PS50003"/>
    </source>
</evidence>
<feature type="region of interest" description="Disordered" evidence="18">
    <location>
        <begin position="1405"/>
        <end position="1485"/>
    </location>
</feature>
<dbReference type="SUPFAM" id="SSF50729">
    <property type="entry name" value="PH domain-like"/>
    <property type="match status" value="1"/>
</dbReference>
<evidence type="ECO:0000256" key="3">
    <source>
        <dbReference type="ARBA" id="ARBA00006962"/>
    </source>
</evidence>
<dbReference type="InterPro" id="IPR004182">
    <property type="entry name" value="GRAM"/>
</dbReference>
<dbReference type="EMBL" id="JAACJM010000001">
    <property type="protein sequence ID" value="KAF5375193.1"/>
    <property type="molecule type" value="Genomic_DNA"/>
</dbReference>
<dbReference type="Pfam" id="PF02893">
    <property type="entry name" value="GRAM"/>
    <property type="match status" value="1"/>
</dbReference>
<dbReference type="CDD" id="cd13215">
    <property type="entry name" value="PH-GRAM1_AGT26"/>
    <property type="match status" value="1"/>
</dbReference>
<dbReference type="InterPro" id="IPR001849">
    <property type="entry name" value="PH_domain"/>
</dbReference>
<dbReference type="GO" id="GO:0016020">
    <property type="term" value="C:membrane"/>
    <property type="evidence" value="ECO:0007669"/>
    <property type="project" value="UniProtKB-SubCell"/>
</dbReference>
<comment type="catalytic activity">
    <reaction evidence="16">
        <text>ergosterol + UDP-alpha-D-glucose = ergosteryl 3-beta-D-glucoside + UDP + H(+)</text>
        <dbReference type="Rhea" id="RHEA:61836"/>
        <dbReference type="ChEBI" id="CHEBI:15378"/>
        <dbReference type="ChEBI" id="CHEBI:16933"/>
        <dbReference type="ChEBI" id="CHEBI:52973"/>
        <dbReference type="ChEBI" id="CHEBI:58223"/>
        <dbReference type="ChEBI" id="CHEBI:58885"/>
    </reaction>
    <physiologicalReaction direction="left-to-right" evidence="16">
        <dbReference type="Rhea" id="RHEA:61837"/>
    </physiologicalReaction>
</comment>
<feature type="region of interest" description="Disordered" evidence="18">
    <location>
        <begin position="666"/>
        <end position="767"/>
    </location>
</feature>
<dbReference type="GO" id="GO:0005737">
    <property type="term" value="C:cytoplasm"/>
    <property type="evidence" value="ECO:0007669"/>
    <property type="project" value="UniProtKB-SubCell"/>
</dbReference>
<feature type="region of interest" description="Disordered" evidence="18">
    <location>
        <begin position="149"/>
        <end position="264"/>
    </location>
</feature>
<comment type="subcellular location">
    <subcellularLocation>
        <location evidence="2">Cytoplasm</location>
    </subcellularLocation>
    <subcellularLocation>
        <location evidence="1">Membrane</location>
        <topology evidence="1">Peripheral membrane protein</topology>
    </subcellularLocation>
</comment>
<keyword evidence="21" id="KW-1185">Reference proteome</keyword>
<evidence type="ECO:0000256" key="16">
    <source>
        <dbReference type="ARBA" id="ARBA00047886"/>
    </source>
</evidence>
<dbReference type="Proteomes" id="UP000559256">
    <property type="component" value="Unassembled WGS sequence"/>
</dbReference>
<comment type="catalytic activity">
    <reaction evidence="17">
        <text>a sterol + UDP-alpha-D-glucose = a sterol 3-beta-D-glucoside + UDP + H(+)</text>
        <dbReference type="Rhea" id="RHEA:22724"/>
        <dbReference type="ChEBI" id="CHEBI:15378"/>
        <dbReference type="ChEBI" id="CHEBI:15889"/>
        <dbReference type="ChEBI" id="CHEBI:37424"/>
        <dbReference type="ChEBI" id="CHEBI:58223"/>
        <dbReference type="ChEBI" id="CHEBI:58885"/>
        <dbReference type="EC" id="2.4.1.173"/>
    </reaction>
    <physiologicalReaction direction="left-to-right" evidence="17">
        <dbReference type="Rhea" id="RHEA:22725"/>
    </physiologicalReaction>
</comment>